<dbReference type="RefSeq" id="WP_152010048.1">
    <property type="nucleotide sequence ID" value="NZ_CP159480.1"/>
</dbReference>
<gene>
    <name evidence="1" type="ORF">GTW23_20990</name>
</gene>
<dbReference type="Proteomes" id="UP001320715">
    <property type="component" value="Unassembled WGS sequence"/>
</dbReference>
<organism evidence="1 2">
    <name type="scientific">Hoeflea alexandrii</name>
    <dbReference type="NCBI Taxonomy" id="288436"/>
    <lineage>
        <taxon>Bacteria</taxon>
        <taxon>Pseudomonadati</taxon>
        <taxon>Pseudomonadota</taxon>
        <taxon>Alphaproteobacteria</taxon>
        <taxon>Hyphomicrobiales</taxon>
        <taxon>Rhizobiaceae</taxon>
        <taxon>Hoeflea</taxon>
    </lineage>
</organism>
<keyword evidence="2" id="KW-1185">Reference proteome</keyword>
<evidence type="ECO:0000313" key="2">
    <source>
        <dbReference type="Proteomes" id="UP001320715"/>
    </source>
</evidence>
<accession>A0ABT1CWT2</accession>
<name>A0ABT1CWT2_9HYPH</name>
<dbReference type="EMBL" id="JAAAML010000004">
    <property type="protein sequence ID" value="MCO6410666.1"/>
    <property type="molecule type" value="Genomic_DNA"/>
</dbReference>
<evidence type="ECO:0000313" key="1">
    <source>
        <dbReference type="EMBL" id="MCO6410666.1"/>
    </source>
</evidence>
<protein>
    <submittedName>
        <fullName evidence="1">Uncharacterized protein</fullName>
    </submittedName>
</protein>
<comment type="caution">
    <text evidence="1">The sequence shown here is derived from an EMBL/GenBank/DDBJ whole genome shotgun (WGS) entry which is preliminary data.</text>
</comment>
<reference evidence="1 2" key="1">
    <citation type="submission" date="2020-01" db="EMBL/GenBank/DDBJ databases">
        <title>Genomes of bacteria type strains.</title>
        <authorList>
            <person name="Chen J."/>
            <person name="Zhu S."/>
            <person name="Yang J."/>
        </authorList>
    </citation>
    <scope>NUCLEOTIDE SEQUENCE [LARGE SCALE GENOMIC DNA]</scope>
    <source>
        <strain evidence="1 2">DSM 16655</strain>
    </source>
</reference>
<sequence>MPHQDVKADIRTILEDPDLGNAEKIDRLERMREAARAEMRAATESAMVGDDDVGDDLKHLDEALARLSADPVSPEDGGGATL</sequence>
<proteinExistence type="predicted"/>